<dbReference type="EMBL" id="JAWXYG010000007">
    <property type="protein sequence ID" value="KAK4268551.1"/>
    <property type="molecule type" value="Genomic_DNA"/>
</dbReference>
<protein>
    <recommendedName>
        <fullName evidence="8">BAG family molecular chaperone regulator 4</fullName>
    </recommendedName>
</protein>
<dbReference type="Pfam" id="PF02179">
    <property type="entry name" value="BAG"/>
    <property type="match status" value="1"/>
</dbReference>
<keyword evidence="7" id="KW-1185">Reference proteome</keyword>
<dbReference type="GO" id="GO:0050821">
    <property type="term" value="P:protein stabilization"/>
    <property type="evidence" value="ECO:0007669"/>
    <property type="project" value="TreeGrafter"/>
</dbReference>
<dbReference type="GO" id="GO:0005737">
    <property type="term" value="C:cytoplasm"/>
    <property type="evidence" value="ECO:0007669"/>
    <property type="project" value="TreeGrafter"/>
</dbReference>
<dbReference type="Gene3D" id="1.20.58.120">
    <property type="entry name" value="BAG domain"/>
    <property type="match status" value="1"/>
</dbReference>
<feature type="coiled-coil region" evidence="2">
    <location>
        <begin position="118"/>
        <end position="168"/>
    </location>
</feature>
<dbReference type="InterPro" id="IPR003103">
    <property type="entry name" value="BAG_domain"/>
</dbReference>
<evidence type="ECO:0008006" key="8">
    <source>
        <dbReference type="Google" id="ProtNLM"/>
    </source>
</evidence>
<evidence type="ECO:0000259" key="5">
    <source>
        <dbReference type="PROSITE" id="PS51035"/>
    </source>
</evidence>
<keyword evidence="1" id="KW-0143">Chaperone</keyword>
<evidence type="ECO:0000256" key="3">
    <source>
        <dbReference type="SAM" id="MobiDB-lite"/>
    </source>
</evidence>
<dbReference type="Gene3D" id="3.10.20.90">
    <property type="entry name" value="Phosphatidylinositol 3-kinase Catalytic Subunit, Chain A, domain 1"/>
    <property type="match status" value="1"/>
</dbReference>
<organism evidence="6 7">
    <name type="scientific">Acacia crassicarpa</name>
    <name type="common">northern wattle</name>
    <dbReference type="NCBI Taxonomy" id="499986"/>
    <lineage>
        <taxon>Eukaryota</taxon>
        <taxon>Viridiplantae</taxon>
        <taxon>Streptophyta</taxon>
        <taxon>Embryophyta</taxon>
        <taxon>Tracheophyta</taxon>
        <taxon>Spermatophyta</taxon>
        <taxon>Magnoliopsida</taxon>
        <taxon>eudicotyledons</taxon>
        <taxon>Gunneridae</taxon>
        <taxon>Pentapetalae</taxon>
        <taxon>rosids</taxon>
        <taxon>fabids</taxon>
        <taxon>Fabales</taxon>
        <taxon>Fabaceae</taxon>
        <taxon>Caesalpinioideae</taxon>
        <taxon>mimosoid clade</taxon>
        <taxon>Acacieae</taxon>
        <taxon>Acacia</taxon>
    </lineage>
</organism>
<dbReference type="InterPro" id="IPR000626">
    <property type="entry name" value="Ubiquitin-like_dom"/>
</dbReference>
<keyword evidence="2" id="KW-0175">Coiled coil</keyword>
<dbReference type="GO" id="GO:0051087">
    <property type="term" value="F:protein-folding chaperone binding"/>
    <property type="evidence" value="ECO:0007669"/>
    <property type="project" value="InterPro"/>
</dbReference>
<dbReference type="GO" id="GO:0000774">
    <property type="term" value="F:adenyl-nucleotide exchange factor activity"/>
    <property type="evidence" value="ECO:0007669"/>
    <property type="project" value="TreeGrafter"/>
</dbReference>
<dbReference type="Pfam" id="PF00240">
    <property type="entry name" value="ubiquitin"/>
    <property type="match status" value="1"/>
</dbReference>
<gene>
    <name evidence="6" type="ORF">QN277_025194</name>
</gene>
<feature type="compositionally biased region" description="Polar residues" evidence="3">
    <location>
        <begin position="261"/>
        <end position="275"/>
    </location>
</feature>
<reference evidence="6" key="1">
    <citation type="submission" date="2023-10" db="EMBL/GenBank/DDBJ databases">
        <title>Chromosome-level genome of the transformable northern wattle, Acacia crassicarpa.</title>
        <authorList>
            <person name="Massaro I."/>
            <person name="Sinha N.R."/>
            <person name="Poethig S."/>
            <person name="Leichty A.R."/>
        </authorList>
    </citation>
    <scope>NUCLEOTIDE SEQUENCE</scope>
    <source>
        <strain evidence="6">Acra3RX</strain>
        <tissue evidence="6">Leaf</tissue>
    </source>
</reference>
<feature type="region of interest" description="Disordered" evidence="3">
    <location>
        <begin position="1"/>
        <end position="52"/>
    </location>
</feature>
<feature type="region of interest" description="Disordered" evidence="3">
    <location>
        <begin position="250"/>
        <end position="275"/>
    </location>
</feature>
<dbReference type="PROSITE" id="PS50053">
    <property type="entry name" value="UBIQUITIN_2"/>
    <property type="match status" value="1"/>
</dbReference>
<dbReference type="InterPro" id="IPR036533">
    <property type="entry name" value="BAG_dom_sf"/>
</dbReference>
<dbReference type="PROSITE" id="PS51035">
    <property type="entry name" value="BAG"/>
    <property type="match status" value="1"/>
</dbReference>
<dbReference type="InterPro" id="IPR029071">
    <property type="entry name" value="Ubiquitin-like_domsf"/>
</dbReference>
<accession>A0AAE1JDT3</accession>
<evidence type="ECO:0000313" key="6">
    <source>
        <dbReference type="EMBL" id="KAK4268551.1"/>
    </source>
</evidence>
<evidence type="ECO:0000259" key="4">
    <source>
        <dbReference type="PROSITE" id="PS50053"/>
    </source>
</evidence>
<evidence type="ECO:0000256" key="1">
    <source>
        <dbReference type="ARBA" id="ARBA00023186"/>
    </source>
</evidence>
<dbReference type="SUPFAM" id="SSF54236">
    <property type="entry name" value="Ubiquitin-like"/>
    <property type="match status" value="1"/>
</dbReference>
<dbReference type="SMART" id="SM00264">
    <property type="entry name" value="BAG"/>
    <property type="match status" value="1"/>
</dbReference>
<dbReference type="PANTHER" id="PTHR12329">
    <property type="entry name" value="BCL2-ASSOCIATED ATHANOGENE"/>
    <property type="match status" value="1"/>
</dbReference>
<dbReference type="PANTHER" id="PTHR12329:SF40">
    <property type="entry name" value="BAG FAMILY MOLECULAR CHAPERONE REGULATOR 4"/>
    <property type="match status" value="1"/>
</dbReference>
<feature type="compositionally biased region" description="Basic and acidic residues" evidence="3">
    <location>
        <begin position="31"/>
        <end position="42"/>
    </location>
</feature>
<dbReference type="Proteomes" id="UP001293593">
    <property type="component" value="Unassembled WGS sequence"/>
</dbReference>
<dbReference type="AlphaFoldDB" id="A0AAE1JDT3"/>
<comment type="caution">
    <text evidence="6">The sequence shown here is derived from an EMBL/GenBank/DDBJ whole genome shotgun (WGS) entry which is preliminary data.</text>
</comment>
<feature type="domain" description="BAG" evidence="5">
    <location>
        <begin position="147"/>
        <end position="225"/>
    </location>
</feature>
<evidence type="ECO:0000256" key="2">
    <source>
        <dbReference type="SAM" id="Coils"/>
    </source>
</evidence>
<sequence length="275" mass="30653">MMNSSNFWGTPPPKQNDEIEWEMRPGGMYVQRRDVGADDDHSGAGSSSRAGPMIKINVSYGSSHHEVYLPAESTFLDVKKLLAHKTGLEPNEQRLFFKGKEKQNEEYLHLGGVKDKSKMLLLEDAASKERKLEEMRKQSEMIKASQAVAGVREEVDKLSERVAALEVAVNGATKVSEKEFLVSTELLMRQLLKLDSIKAEGVAKLQRKAEVRRVQNFVDTLDSLKERNSKSFSKNGNAVSVTTKWENFGSGMGSLNAPPRMSSSGQVSQDFEQLD</sequence>
<proteinExistence type="predicted"/>
<dbReference type="InterPro" id="IPR039773">
    <property type="entry name" value="BAG_chaperone_regulator"/>
</dbReference>
<dbReference type="SUPFAM" id="SSF63491">
    <property type="entry name" value="BAG domain"/>
    <property type="match status" value="1"/>
</dbReference>
<evidence type="ECO:0000313" key="7">
    <source>
        <dbReference type="Proteomes" id="UP001293593"/>
    </source>
</evidence>
<feature type="domain" description="Ubiquitin-like" evidence="4">
    <location>
        <begin position="54"/>
        <end position="122"/>
    </location>
</feature>
<name>A0AAE1JDT3_9FABA</name>